<reference evidence="2 3" key="1">
    <citation type="journal article" date="2015" name="Int. J. Syst. Evol. Microbiol.">
        <title>Mariniphaga sediminis sp. nov., isolated from coastal sediment.</title>
        <authorList>
            <person name="Wang F.Q."/>
            <person name="Shen Q.Y."/>
            <person name="Chen G.J."/>
            <person name="Du Z.J."/>
        </authorList>
    </citation>
    <scope>NUCLEOTIDE SEQUENCE [LARGE SCALE GENOMIC DNA]</scope>
    <source>
        <strain evidence="2 3">SY21</strain>
    </source>
</reference>
<comment type="caution">
    <text evidence="2">The sequence shown here is derived from an EMBL/GenBank/DDBJ whole genome shotgun (WGS) entry which is preliminary data.</text>
</comment>
<accession>A0A399CWT9</accession>
<dbReference type="InterPro" id="IPR041049">
    <property type="entry name" value="DUF5615"/>
</dbReference>
<sequence length="113" mass="13542">MFKFLIDENLPYYFELWNNENFIHVNDLPNISSDEDIWKYSEENNMVIITKDADFSNKILYKTPPPKVIHLKIGNKRMSELHAFLNRIWPSIQEELKNNKLINVFPDRIESLT</sequence>
<protein>
    <recommendedName>
        <fullName evidence="1">DUF5615 domain-containing protein</fullName>
    </recommendedName>
</protein>
<dbReference type="Proteomes" id="UP000266441">
    <property type="component" value="Unassembled WGS sequence"/>
</dbReference>
<dbReference type="Pfam" id="PF18480">
    <property type="entry name" value="DUF5615"/>
    <property type="match status" value="1"/>
</dbReference>
<feature type="domain" description="DUF5615" evidence="1">
    <location>
        <begin position="3"/>
        <end position="104"/>
    </location>
</feature>
<name>A0A399CWT9_9BACT</name>
<proteinExistence type="predicted"/>
<organism evidence="2 3">
    <name type="scientific">Mariniphaga sediminis</name>
    <dbReference type="NCBI Taxonomy" id="1628158"/>
    <lineage>
        <taxon>Bacteria</taxon>
        <taxon>Pseudomonadati</taxon>
        <taxon>Bacteroidota</taxon>
        <taxon>Bacteroidia</taxon>
        <taxon>Marinilabiliales</taxon>
        <taxon>Prolixibacteraceae</taxon>
        <taxon>Mariniphaga</taxon>
    </lineage>
</organism>
<gene>
    <name evidence="2" type="ORF">D1164_22320</name>
</gene>
<dbReference type="RefSeq" id="WP_119352127.1">
    <property type="nucleotide sequence ID" value="NZ_QWET01000030.1"/>
</dbReference>
<dbReference type="EMBL" id="QWET01000030">
    <property type="protein sequence ID" value="RIH62952.1"/>
    <property type="molecule type" value="Genomic_DNA"/>
</dbReference>
<evidence type="ECO:0000313" key="2">
    <source>
        <dbReference type="EMBL" id="RIH62952.1"/>
    </source>
</evidence>
<keyword evidence="3" id="KW-1185">Reference proteome</keyword>
<evidence type="ECO:0000259" key="1">
    <source>
        <dbReference type="Pfam" id="PF18480"/>
    </source>
</evidence>
<dbReference type="AlphaFoldDB" id="A0A399CWT9"/>
<evidence type="ECO:0000313" key="3">
    <source>
        <dbReference type="Proteomes" id="UP000266441"/>
    </source>
</evidence>
<dbReference type="OrthoDB" id="27473at2"/>